<feature type="active site" description="Proton donor" evidence="18">
    <location>
        <position position="505"/>
    </location>
</feature>
<dbReference type="GO" id="GO:0005737">
    <property type="term" value="C:cytoplasm"/>
    <property type="evidence" value="ECO:0007669"/>
    <property type="project" value="UniProtKB-SubCell"/>
</dbReference>
<feature type="binding site" evidence="19">
    <location>
        <position position="468"/>
    </location>
    <ligand>
        <name>phosphoenolpyruvate</name>
        <dbReference type="ChEBI" id="CHEBI:58702"/>
    </ligand>
</feature>
<evidence type="ECO:0000259" key="23">
    <source>
        <dbReference type="Pfam" id="PF02896"/>
    </source>
</evidence>
<dbReference type="EMBL" id="FMWD01000001">
    <property type="protein sequence ID" value="SCZ50653.1"/>
    <property type="molecule type" value="Genomic_DNA"/>
</dbReference>
<keyword evidence="13 17" id="KW-0479">Metal-binding</keyword>
<dbReference type="STRING" id="415747.SAMN03097708_00466"/>
<dbReference type="Proteomes" id="UP000199648">
    <property type="component" value="Unassembled WGS sequence"/>
</dbReference>
<dbReference type="EC" id="2.7.3.9" evidence="6 17"/>
<evidence type="ECO:0000256" key="13">
    <source>
        <dbReference type="ARBA" id="ARBA00022723"/>
    </source>
</evidence>
<feature type="active site" description="Tele-phosphohistidine intermediate" evidence="18">
    <location>
        <position position="194"/>
    </location>
</feature>
<dbReference type="InterPro" id="IPR015813">
    <property type="entry name" value="Pyrv/PenolPyrv_kinase-like_dom"/>
</dbReference>
<keyword evidence="15 17" id="KW-0460">Magnesium</keyword>
<keyword evidence="11 17" id="KW-0808">Transferase</keyword>
<feature type="binding site" evidence="20">
    <location>
        <position position="458"/>
    </location>
    <ligand>
        <name>Mg(2+)</name>
        <dbReference type="ChEBI" id="CHEBI:18420"/>
    </ligand>
</feature>
<comment type="catalytic activity">
    <reaction evidence="1 17">
        <text>L-histidyl-[protein] + phosphoenolpyruvate = N(pros)-phospho-L-histidyl-[protein] + pyruvate</text>
        <dbReference type="Rhea" id="RHEA:23880"/>
        <dbReference type="Rhea" id="RHEA-COMP:9745"/>
        <dbReference type="Rhea" id="RHEA-COMP:9746"/>
        <dbReference type="ChEBI" id="CHEBI:15361"/>
        <dbReference type="ChEBI" id="CHEBI:29979"/>
        <dbReference type="ChEBI" id="CHEBI:58702"/>
        <dbReference type="ChEBI" id="CHEBI:64837"/>
        <dbReference type="EC" id="2.7.3.9"/>
    </reaction>
</comment>
<feature type="binding site" evidence="19">
    <location>
        <begin position="457"/>
        <end position="458"/>
    </location>
    <ligand>
        <name>phosphoenolpyruvate</name>
        <dbReference type="ChEBI" id="CHEBI:58702"/>
    </ligand>
</feature>
<organism evidence="25 26">
    <name type="scientific">Thiohalomonas denitrificans</name>
    <dbReference type="NCBI Taxonomy" id="415747"/>
    <lineage>
        <taxon>Bacteria</taxon>
        <taxon>Pseudomonadati</taxon>
        <taxon>Pseudomonadota</taxon>
        <taxon>Gammaproteobacteria</taxon>
        <taxon>Thiohalomonadales</taxon>
        <taxon>Thiohalomonadaceae</taxon>
        <taxon>Thiohalomonas</taxon>
    </lineage>
</organism>
<accession>A0A1G5PMG1</accession>
<dbReference type="PANTHER" id="PTHR46244">
    <property type="entry name" value="PHOSPHOENOLPYRUVATE-PROTEIN PHOSPHOTRANSFERASE"/>
    <property type="match status" value="1"/>
</dbReference>
<evidence type="ECO:0000313" key="25">
    <source>
        <dbReference type="EMBL" id="SCZ50653.1"/>
    </source>
</evidence>
<evidence type="ECO:0000256" key="2">
    <source>
        <dbReference type="ARBA" id="ARBA00001946"/>
    </source>
</evidence>
<dbReference type="PROSITE" id="PS00742">
    <property type="entry name" value="PEP_ENZYMES_2"/>
    <property type="match status" value="1"/>
</dbReference>
<keyword evidence="10 17" id="KW-0762">Sugar transport</keyword>
<dbReference type="SUPFAM" id="SSF52009">
    <property type="entry name" value="Phosphohistidine domain"/>
    <property type="match status" value="1"/>
</dbReference>
<dbReference type="InterPro" id="IPR008279">
    <property type="entry name" value="PEP-util_enz_mobile_dom"/>
</dbReference>
<dbReference type="Gene3D" id="3.20.20.60">
    <property type="entry name" value="Phosphoenolpyruvate-binding domains"/>
    <property type="match status" value="1"/>
</dbReference>
<evidence type="ECO:0000256" key="11">
    <source>
        <dbReference type="ARBA" id="ARBA00022679"/>
    </source>
</evidence>
<sequence>MAVALPGTGVSRGVGIGKARILQRGRLEILEYVLPQQHVEEEVARFRKALATARSELEAIRERIPSDTPEEIAAFIDTHLLMLEDTTLSAAPVELIRSRRCNAEWALKLQQSALEKVFDAMDDAYLKTRRDDVAHVAGRVQQVLSHGERSAGVPEPDAGSRIVIAIDIAPSDLLLLHEQQVAAIVTERGGPLSHTAILARNLGIPAIMGVTRAYQYINDDEPVVVDGERGVLMAGLDPATLDFYRRYERARRRARASLKKLKDQPATTRDGIEIALHVNIDLPGDLGQVRGVGASGVGLFRTEFLYMNRRALPDEEEQYRIYRRAIKRLRGLPLTLRTLDLGADKGTQAEITSSISPLGLRAVRFCLKEVDLFRAQLRAALRASAHGPVRLLIPMLTHIGEVHQVRGLLARYMEELTHEGKPFNAKIPMGGMIEVPSAALCSESLASHLDFLSVGTNDLIQYTLATDRIDAAVSHLYDPLNPAVLRLLAMILDAGRRRGVPVAMCGEMAGDPLFTRLLLGMGLSEFSMPAGALLEVKSIIISSDVSKIRHRVHRLLKKHDPLEIADALETINRL</sequence>
<evidence type="ECO:0000259" key="22">
    <source>
        <dbReference type="Pfam" id="PF00391"/>
    </source>
</evidence>
<dbReference type="Pfam" id="PF00391">
    <property type="entry name" value="PEP-utilizers"/>
    <property type="match status" value="1"/>
</dbReference>
<evidence type="ECO:0000256" key="18">
    <source>
        <dbReference type="PIRSR" id="PIRSR000732-1"/>
    </source>
</evidence>
<evidence type="ECO:0000256" key="4">
    <source>
        <dbReference type="ARBA" id="ARBA00004496"/>
    </source>
</evidence>
<dbReference type="GO" id="GO:0016301">
    <property type="term" value="F:kinase activity"/>
    <property type="evidence" value="ECO:0007669"/>
    <property type="project" value="UniProtKB-KW"/>
</dbReference>
<evidence type="ECO:0000256" key="3">
    <source>
        <dbReference type="ARBA" id="ARBA00002728"/>
    </source>
</evidence>
<proteinExistence type="inferred from homology"/>
<dbReference type="SUPFAM" id="SSF47831">
    <property type="entry name" value="Enzyme I of the PEP:sugar phosphotransferase system HPr-binding (sub)domain"/>
    <property type="match status" value="1"/>
</dbReference>
<keyword evidence="9 17" id="KW-0963">Cytoplasm</keyword>
<evidence type="ECO:0000256" key="21">
    <source>
        <dbReference type="SAM" id="Coils"/>
    </source>
</evidence>
<dbReference type="InterPro" id="IPR036618">
    <property type="entry name" value="PtsI_HPr-bd_sf"/>
</dbReference>
<keyword evidence="8 17" id="KW-0813">Transport</keyword>
<dbReference type="InterPro" id="IPR036637">
    <property type="entry name" value="Phosphohistidine_dom_sf"/>
</dbReference>
<gene>
    <name evidence="25" type="ORF">SAMN03097708_00466</name>
</gene>
<comment type="cofactor">
    <cofactor evidence="2 17 20">
        <name>Mg(2+)</name>
        <dbReference type="ChEBI" id="CHEBI:18420"/>
    </cofactor>
</comment>
<dbReference type="Pfam" id="PF02896">
    <property type="entry name" value="PEP-utilizers_C"/>
    <property type="match status" value="1"/>
</dbReference>
<evidence type="ECO:0000256" key="14">
    <source>
        <dbReference type="ARBA" id="ARBA00022777"/>
    </source>
</evidence>
<dbReference type="GO" id="GO:0008965">
    <property type="term" value="F:phosphoenolpyruvate-protein phosphotransferase activity"/>
    <property type="evidence" value="ECO:0007669"/>
    <property type="project" value="UniProtKB-EC"/>
</dbReference>
<dbReference type="InterPro" id="IPR023151">
    <property type="entry name" value="PEP_util_CS"/>
</dbReference>
<feature type="binding site" evidence="19">
    <location>
        <position position="337"/>
    </location>
    <ligand>
        <name>phosphoenolpyruvate</name>
        <dbReference type="ChEBI" id="CHEBI:58702"/>
    </ligand>
</feature>
<dbReference type="RefSeq" id="WP_092992165.1">
    <property type="nucleotide sequence ID" value="NZ_FMWD01000001.1"/>
</dbReference>
<dbReference type="InterPro" id="IPR006318">
    <property type="entry name" value="PTS_EI-like"/>
</dbReference>
<dbReference type="AlphaFoldDB" id="A0A1G5PMG1"/>
<dbReference type="GO" id="GO:0046872">
    <property type="term" value="F:metal ion binding"/>
    <property type="evidence" value="ECO:0007669"/>
    <property type="project" value="UniProtKB-KW"/>
</dbReference>
<dbReference type="SUPFAM" id="SSF51621">
    <property type="entry name" value="Phosphoenolpyruvate/pyruvate domain"/>
    <property type="match status" value="1"/>
</dbReference>
<feature type="binding site" evidence="19">
    <location>
        <position position="301"/>
    </location>
    <ligand>
        <name>phosphoenolpyruvate</name>
        <dbReference type="ChEBI" id="CHEBI:58702"/>
    </ligand>
</feature>
<evidence type="ECO:0000256" key="8">
    <source>
        <dbReference type="ARBA" id="ARBA00022448"/>
    </source>
</evidence>
<comment type="similarity">
    <text evidence="5 17">Belongs to the PEP-utilizing enzyme family.</text>
</comment>
<keyword evidence="26" id="KW-1185">Reference proteome</keyword>
<evidence type="ECO:0000256" key="7">
    <source>
        <dbReference type="ARBA" id="ARBA00016544"/>
    </source>
</evidence>
<dbReference type="OrthoDB" id="9765468at2"/>
<comment type="subcellular location">
    <subcellularLocation>
        <location evidence="4 17">Cytoplasm</location>
    </subcellularLocation>
</comment>
<dbReference type="InterPro" id="IPR024692">
    <property type="entry name" value="PTS_EI"/>
</dbReference>
<dbReference type="InterPro" id="IPR000121">
    <property type="entry name" value="PEP_util_C"/>
</dbReference>
<evidence type="ECO:0000256" key="17">
    <source>
        <dbReference type="PIRNR" id="PIRNR000732"/>
    </source>
</evidence>
<feature type="coiled-coil region" evidence="21">
    <location>
        <begin position="36"/>
        <end position="63"/>
    </location>
</feature>
<dbReference type="PANTHER" id="PTHR46244:SF3">
    <property type="entry name" value="PHOSPHOENOLPYRUVATE-PROTEIN PHOSPHOTRANSFERASE"/>
    <property type="match status" value="1"/>
</dbReference>
<evidence type="ECO:0000256" key="16">
    <source>
        <dbReference type="ARBA" id="ARBA00033235"/>
    </source>
</evidence>
<protein>
    <recommendedName>
        <fullName evidence="7 17">Phosphoenolpyruvate-protein phosphotransferase</fullName>
        <ecNumber evidence="6 17">2.7.3.9</ecNumber>
    </recommendedName>
    <alternativeName>
        <fullName evidence="16 17">Phosphotransferase system, enzyme I</fullName>
    </alternativeName>
</protein>
<evidence type="ECO:0000256" key="20">
    <source>
        <dbReference type="PIRSR" id="PIRSR000732-3"/>
    </source>
</evidence>
<dbReference type="Gene3D" id="1.10.274.10">
    <property type="entry name" value="PtsI, HPr-binding domain"/>
    <property type="match status" value="1"/>
</dbReference>
<feature type="domain" description="PEP-utilising enzyme C-terminal" evidence="23">
    <location>
        <begin position="256"/>
        <end position="542"/>
    </location>
</feature>
<keyword evidence="21" id="KW-0175">Coiled coil</keyword>
<evidence type="ECO:0000256" key="12">
    <source>
        <dbReference type="ARBA" id="ARBA00022683"/>
    </source>
</evidence>
<comment type="function">
    <text evidence="3 17">General (non sugar-specific) component of the phosphoenolpyruvate-dependent sugar phosphotransferase system (sugar PTS). This major carbohydrate active-transport system catalyzes the phosphorylation of incoming sugar substrates concomitantly with their translocation across the cell membrane. Enzyme I transfers the phosphoryl group from phosphoenolpyruvate (PEP) to the phosphoryl carrier protein (HPr).</text>
</comment>
<dbReference type="InterPro" id="IPR008731">
    <property type="entry name" value="PTS_EIN"/>
</dbReference>
<evidence type="ECO:0000256" key="1">
    <source>
        <dbReference type="ARBA" id="ARBA00000683"/>
    </source>
</evidence>
<dbReference type="InterPro" id="IPR050499">
    <property type="entry name" value="PEP-utilizing_PTS_enzyme"/>
</dbReference>
<evidence type="ECO:0000256" key="15">
    <source>
        <dbReference type="ARBA" id="ARBA00022842"/>
    </source>
</evidence>
<evidence type="ECO:0000256" key="19">
    <source>
        <dbReference type="PIRSR" id="PIRSR000732-2"/>
    </source>
</evidence>
<feature type="binding site" evidence="20">
    <location>
        <position position="434"/>
    </location>
    <ligand>
        <name>Mg(2+)</name>
        <dbReference type="ChEBI" id="CHEBI:18420"/>
    </ligand>
</feature>
<evidence type="ECO:0000259" key="24">
    <source>
        <dbReference type="Pfam" id="PF05524"/>
    </source>
</evidence>
<dbReference type="Pfam" id="PF05524">
    <property type="entry name" value="PEP-utilisers_N"/>
    <property type="match status" value="1"/>
</dbReference>
<name>A0A1G5PMG1_9GAMM</name>
<keyword evidence="25" id="KW-0670">Pyruvate</keyword>
<dbReference type="PRINTS" id="PR01736">
    <property type="entry name" value="PHPHTRNFRASE"/>
</dbReference>
<dbReference type="InterPro" id="IPR040442">
    <property type="entry name" value="Pyrv_kinase-like_dom_sf"/>
</dbReference>
<dbReference type="NCBIfam" id="TIGR01417">
    <property type="entry name" value="PTS_I_fam"/>
    <property type="match status" value="1"/>
</dbReference>
<dbReference type="PIRSF" id="PIRSF000732">
    <property type="entry name" value="PTS_enzyme_I"/>
    <property type="match status" value="1"/>
</dbReference>
<reference evidence="25 26" key="1">
    <citation type="submission" date="2016-10" db="EMBL/GenBank/DDBJ databases">
        <authorList>
            <person name="de Groot N.N."/>
        </authorList>
    </citation>
    <scope>NUCLEOTIDE SEQUENCE [LARGE SCALE GENOMIC DNA]</scope>
    <source>
        <strain evidence="25 26">HLD2</strain>
    </source>
</reference>
<dbReference type="Gene3D" id="3.50.30.10">
    <property type="entry name" value="Phosphohistidine domain"/>
    <property type="match status" value="1"/>
</dbReference>
<keyword evidence="14 17" id="KW-0418">Kinase</keyword>
<feature type="domain" description="Phosphotransferase system enzyme I N-terminal" evidence="24">
    <location>
        <begin position="7"/>
        <end position="129"/>
    </location>
</feature>
<dbReference type="GO" id="GO:0009401">
    <property type="term" value="P:phosphoenolpyruvate-dependent sugar phosphotransferase system"/>
    <property type="evidence" value="ECO:0007669"/>
    <property type="project" value="UniProtKB-KW"/>
</dbReference>
<evidence type="ECO:0000256" key="10">
    <source>
        <dbReference type="ARBA" id="ARBA00022597"/>
    </source>
</evidence>
<evidence type="ECO:0000256" key="6">
    <source>
        <dbReference type="ARBA" id="ARBA00012232"/>
    </source>
</evidence>
<evidence type="ECO:0000313" key="26">
    <source>
        <dbReference type="Proteomes" id="UP000199648"/>
    </source>
</evidence>
<evidence type="ECO:0000256" key="9">
    <source>
        <dbReference type="ARBA" id="ARBA00022490"/>
    </source>
</evidence>
<keyword evidence="12 17" id="KW-0598">Phosphotransferase system</keyword>
<evidence type="ECO:0000256" key="5">
    <source>
        <dbReference type="ARBA" id="ARBA00007837"/>
    </source>
</evidence>
<feature type="domain" description="PEP-utilising enzyme mobile" evidence="22">
    <location>
        <begin position="161"/>
        <end position="230"/>
    </location>
</feature>